<evidence type="ECO:0000313" key="3">
    <source>
        <dbReference type="Proteomes" id="UP001497457"/>
    </source>
</evidence>
<keyword evidence="1" id="KW-0472">Membrane</keyword>
<keyword evidence="3" id="KW-1185">Reference proteome</keyword>
<protein>
    <submittedName>
        <fullName evidence="2">Uncharacterized protein</fullName>
    </submittedName>
</protein>
<sequence length="186" mass="20141">MAFPGGTPARKLLLPAISASKARGVAVGALGFDLDGAGAFLSGLWELVKAKAAEVVAYLATLFAALAEKADELFPPDTRSETLRQWLHVAVAVVLPAALGALVLFCVARCCWRCCCARRAGGGHRLMVAPGRGGARMRRDVFEDDPRRYFRDLRARKPPRSQIWGRAHRLSRALASPPPRDSYCIS</sequence>
<dbReference type="EMBL" id="OZ075116">
    <property type="protein sequence ID" value="CAL5071863.1"/>
    <property type="molecule type" value="Genomic_DNA"/>
</dbReference>
<feature type="transmembrane region" description="Helical" evidence="1">
    <location>
        <begin position="86"/>
        <end position="105"/>
    </location>
</feature>
<dbReference type="Proteomes" id="UP001497457">
    <property type="component" value="Chromosome 6rd"/>
</dbReference>
<name>A0ABC9FCI8_9POAL</name>
<evidence type="ECO:0000256" key="1">
    <source>
        <dbReference type="SAM" id="Phobius"/>
    </source>
</evidence>
<proteinExistence type="predicted"/>
<keyword evidence="1" id="KW-0812">Transmembrane</keyword>
<accession>A0ABC9FCI8</accession>
<reference evidence="2 3" key="2">
    <citation type="submission" date="2024-10" db="EMBL/GenBank/DDBJ databases">
        <authorList>
            <person name="Ryan C."/>
        </authorList>
    </citation>
    <scope>NUCLEOTIDE SEQUENCE [LARGE SCALE GENOMIC DNA]</scope>
</reference>
<gene>
    <name evidence="2" type="ORF">URODEC1_LOCUS103643</name>
</gene>
<organism evidence="2 3">
    <name type="scientific">Urochloa decumbens</name>
    <dbReference type="NCBI Taxonomy" id="240449"/>
    <lineage>
        <taxon>Eukaryota</taxon>
        <taxon>Viridiplantae</taxon>
        <taxon>Streptophyta</taxon>
        <taxon>Embryophyta</taxon>
        <taxon>Tracheophyta</taxon>
        <taxon>Spermatophyta</taxon>
        <taxon>Magnoliopsida</taxon>
        <taxon>Liliopsida</taxon>
        <taxon>Poales</taxon>
        <taxon>Poaceae</taxon>
        <taxon>PACMAD clade</taxon>
        <taxon>Panicoideae</taxon>
        <taxon>Panicodae</taxon>
        <taxon>Paniceae</taxon>
        <taxon>Melinidinae</taxon>
        <taxon>Urochloa</taxon>
    </lineage>
</organism>
<evidence type="ECO:0000313" key="2">
    <source>
        <dbReference type="EMBL" id="CAL5071863.1"/>
    </source>
</evidence>
<keyword evidence="1" id="KW-1133">Transmembrane helix</keyword>
<dbReference type="PANTHER" id="PTHR33333">
    <property type="entry name" value="ERYTHROCYTE MEMBRANE PROTEIN 1-LIKE"/>
    <property type="match status" value="1"/>
</dbReference>
<reference evidence="3" key="1">
    <citation type="submission" date="2024-06" db="EMBL/GenBank/DDBJ databases">
        <authorList>
            <person name="Ryan C."/>
        </authorList>
    </citation>
    <scope>NUCLEOTIDE SEQUENCE [LARGE SCALE GENOMIC DNA]</scope>
</reference>
<dbReference type="InterPro" id="IPR039926">
    <property type="entry name" value="Egg_app_1"/>
</dbReference>
<dbReference type="AlphaFoldDB" id="A0ABC9FCI8"/>
<dbReference type="PANTHER" id="PTHR33333:SF46">
    <property type="entry name" value="LOW QUALITY PROTEIN: GLYCINE-RICH PROTEIN DOT1"/>
    <property type="match status" value="1"/>
</dbReference>